<reference evidence="5" key="1">
    <citation type="submission" date="2025-08" db="UniProtKB">
        <authorList>
            <consortium name="RefSeq"/>
        </authorList>
    </citation>
    <scope>IDENTIFICATION</scope>
    <source>
        <tissue evidence="5">Whole Larva</tissue>
    </source>
</reference>
<protein>
    <submittedName>
        <fullName evidence="5">Protein PIH1D3</fullName>
    </submittedName>
</protein>
<evidence type="ECO:0000313" key="4">
    <source>
        <dbReference type="Proteomes" id="UP000695000"/>
    </source>
</evidence>
<feature type="domain" description="PIH1D1/2/3 CS-like" evidence="3">
    <location>
        <begin position="86"/>
        <end position="180"/>
    </location>
</feature>
<dbReference type="Pfam" id="PF18201">
    <property type="entry name" value="PIH1_CS"/>
    <property type="match status" value="1"/>
</dbReference>
<accession>A0ABM1N7Y4</accession>
<gene>
    <name evidence="5" type="primary">LOC108567146</name>
</gene>
<name>A0ABM1N7Y4_NICVS</name>
<dbReference type="PANTHER" id="PTHR21083">
    <property type="entry name" value="TWISTER"/>
    <property type="match status" value="1"/>
</dbReference>
<feature type="compositionally biased region" description="Basic and acidic residues" evidence="2">
    <location>
        <begin position="44"/>
        <end position="76"/>
    </location>
</feature>
<dbReference type="RefSeq" id="XP_017782934.1">
    <property type="nucleotide sequence ID" value="XM_017927445.1"/>
</dbReference>
<dbReference type="InterPro" id="IPR026697">
    <property type="entry name" value="DNAAF6"/>
</dbReference>
<evidence type="ECO:0000256" key="1">
    <source>
        <dbReference type="ARBA" id="ARBA00008511"/>
    </source>
</evidence>
<sequence length="191" mass="21789">MEGLGTDLVLLSKLLNPPKSGNESDDEEDRKQSKSKYLSPSDVCEIKAEKKPNEAETRKPEKVETENIEEYFKEETDSNPQNDWKRTPKWEVSYRQSVTPSDVFLQMGGKTPTTASCENMIMKIHLPGESRQNIDLKVLRTNLEVNSAKFYLSIPLPQPVDPQLGNAQYDAESEDLVVTLVMDREFDFVNF</sequence>
<proteinExistence type="inferred from homology"/>
<comment type="similarity">
    <text evidence="1">Belongs to the PIH1 family.</text>
</comment>
<dbReference type="Proteomes" id="UP000695000">
    <property type="component" value="Unplaced"/>
</dbReference>
<feature type="region of interest" description="Disordered" evidence="2">
    <location>
        <begin position="1"/>
        <end position="84"/>
    </location>
</feature>
<dbReference type="InterPro" id="IPR041442">
    <property type="entry name" value="PIH1D1/2/3_CS-like"/>
</dbReference>
<evidence type="ECO:0000259" key="3">
    <source>
        <dbReference type="Pfam" id="PF18201"/>
    </source>
</evidence>
<dbReference type="PANTHER" id="PTHR21083:SF0">
    <property type="entry name" value="DYNEIN AXONEMAL ASSEMBLY FACTOR 6"/>
    <property type="match status" value="1"/>
</dbReference>
<organism evidence="4 5">
    <name type="scientific">Nicrophorus vespilloides</name>
    <name type="common">Boreal carrion beetle</name>
    <dbReference type="NCBI Taxonomy" id="110193"/>
    <lineage>
        <taxon>Eukaryota</taxon>
        <taxon>Metazoa</taxon>
        <taxon>Ecdysozoa</taxon>
        <taxon>Arthropoda</taxon>
        <taxon>Hexapoda</taxon>
        <taxon>Insecta</taxon>
        <taxon>Pterygota</taxon>
        <taxon>Neoptera</taxon>
        <taxon>Endopterygota</taxon>
        <taxon>Coleoptera</taxon>
        <taxon>Polyphaga</taxon>
        <taxon>Staphyliniformia</taxon>
        <taxon>Silphidae</taxon>
        <taxon>Nicrophorinae</taxon>
        <taxon>Nicrophorus</taxon>
    </lineage>
</organism>
<evidence type="ECO:0000256" key="2">
    <source>
        <dbReference type="SAM" id="MobiDB-lite"/>
    </source>
</evidence>
<evidence type="ECO:0000313" key="5">
    <source>
        <dbReference type="RefSeq" id="XP_017782934.1"/>
    </source>
</evidence>
<dbReference type="GeneID" id="108567146"/>
<keyword evidence="4" id="KW-1185">Reference proteome</keyword>